<dbReference type="InterPro" id="IPR015421">
    <property type="entry name" value="PyrdxlP-dep_Trfase_major"/>
</dbReference>
<evidence type="ECO:0000256" key="5">
    <source>
        <dbReference type="ARBA" id="ARBA00022898"/>
    </source>
</evidence>
<evidence type="ECO:0000256" key="13">
    <source>
        <dbReference type="RuleBase" id="RU362118"/>
    </source>
</evidence>
<dbReference type="FunFam" id="3.40.640.10:FF:000046">
    <property type="entry name" value="Cystathionine gamma-lyase"/>
    <property type="match status" value="1"/>
</dbReference>
<evidence type="ECO:0000256" key="9">
    <source>
        <dbReference type="ARBA" id="ARBA00093222"/>
    </source>
</evidence>
<keyword evidence="14" id="KW-0456">Lyase</keyword>
<evidence type="ECO:0000256" key="2">
    <source>
        <dbReference type="ARBA" id="ARBA00005038"/>
    </source>
</evidence>
<dbReference type="GO" id="GO:0019343">
    <property type="term" value="P:cysteine biosynthetic process via cystathionine"/>
    <property type="evidence" value="ECO:0007669"/>
    <property type="project" value="TreeGrafter"/>
</dbReference>
<keyword evidence="5 12" id="KW-0663">Pyridoxal phosphate</keyword>
<evidence type="ECO:0000256" key="12">
    <source>
        <dbReference type="PIRSR" id="PIRSR001434-2"/>
    </source>
</evidence>
<dbReference type="InterPro" id="IPR015422">
    <property type="entry name" value="PyrdxlP-dep_Trfase_small"/>
</dbReference>
<dbReference type="InterPro" id="IPR000277">
    <property type="entry name" value="Cys/Met-Metab_PyrdxlP-dep_enz"/>
</dbReference>
<sequence length="410" mass="44832">MEFSGWEDFPSELETLAITESSTPNKFSSKCIVTPIVTSSNFLLRGSGANCLENGFEAGSPEPISEEIFEYGRHGNPTRNHYEQYFATLEGSKYALAFGSGVAGLGAIILSLEKGDHVVSSIALYGGSTLILREAGKYGITVDFFDTIKTDEIIKLIKPNTKLVYLESPSNPDLRILDIGEISKKAHDINSKIAVVVDNTFLTPILQDCLKLGADLVLYSTSKYIGGHADIIGGMVTMNKPELYKSIKRSQEVWGGIPSPFCCYLAIRSLKTLHLRLEKHSRNAVKVATFLDSHPLVEKVVHPGLKSHPQHQLAIKQQKGHSGMIGFYIKGGFKEAAKFMESVKVIKRAPSLGADISLVTIPAKMSHIQLSQEERDRLGITDNFLRLSVGLEGAQALIEDIDQALKIAVA</sequence>
<comment type="catalytic activity">
    <reaction evidence="9">
        <text>O-succinyl-L-homoserine + L-cysteine = L,L-cystathionine + succinate + H(+)</text>
        <dbReference type="Rhea" id="RHEA:20397"/>
        <dbReference type="ChEBI" id="CHEBI:15378"/>
        <dbReference type="ChEBI" id="CHEBI:30031"/>
        <dbReference type="ChEBI" id="CHEBI:35235"/>
        <dbReference type="ChEBI" id="CHEBI:57661"/>
        <dbReference type="ChEBI" id="CHEBI:58161"/>
    </reaction>
</comment>
<dbReference type="GO" id="GO:0005737">
    <property type="term" value="C:cytoplasm"/>
    <property type="evidence" value="ECO:0007669"/>
    <property type="project" value="TreeGrafter"/>
</dbReference>
<accession>A0A226E181</accession>
<dbReference type="GO" id="GO:0004123">
    <property type="term" value="F:cystathionine gamma-lyase activity"/>
    <property type="evidence" value="ECO:0007669"/>
    <property type="project" value="TreeGrafter"/>
</dbReference>
<dbReference type="GO" id="GO:0030170">
    <property type="term" value="F:pyridoxal phosphate binding"/>
    <property type="evidence" value="ECO:0007669"/>
    <property type="project" value="InterPro"/>
</dbReference>
<dbReference type="SUPFAM" id="SSF53383">
    <property type="entry name" value="PLP-dependent transferases"/>
    <property type="match status" value="1"/>
</dbReference>
<keyword evidence="6" id="KW-0028">Amino-acid biosynthesis</keyword>
<evidence type="ECO:0000256" key="10">
    <source>
        <dbReference type="ARBA" id="ARBA00093261"/>
    </source>
</evidence>
<dbReference type="Proteomes" id="UP000198287">
    <property type="component" value="Unassembled WGS sequence"/>
</dbReference>
<dbReference type="AlphaFoldDB" id="A0A226E181"/>
<evidence type="ECO:0000313" key="15">
    <source>
        <dbReference type="Proteomes" id="UP000198287"/>
    </source>
</evidence>
<keyword evidence="15" id="KW-1185">Reference proteome</keyword>
<comment type="catalytic activity">
    <reaction evidence="10">
        <text>O-phospho-L-homoserine + L-cysteine = L,L-cystathionine + phosphate</text>
        <dbReference type="Rhea" id="RHEA:80891"/>
        <dbReference type="ChEBI" id="CHEBI:35235"/>
        <dbReference type="ChEBI" id="CHEBI:43474"/>
        <dbReference type="ChEBI" id="CHEBI:57590"/>
        <dbReference type="ChEBI" id="CHEBI:58161"/>
        <dbReference type="EC" id="2.5.1.160"/>
    </reaction>
</comment>
<dbReference type="OrthoDB" id="3512640at2759"/>
<dbReference type="STRING" id="158441.A0A226E181"/>
<reference evidence="14 15" key="1">
    <citation type="submission" date="2015-12" db="EMBL/GenBank/DDBJ databases">
        <title>The genome of Folsomia candida.</title>
        <authorList>
            <person name="Faddeeva A."/>
            <person name="Derks M.F."/>
            <person name="Anvar Y."/>
            <person name="Smit S."/>
            <person name="Van Straalen N."/>
            <person name="Roelofs D."/>
        </authorList>
    </citation>
    <scope>NUCLEOTIDE SEQUENCE [LARGE SCALE GENOMIC DNA]</scope>
    <source>
        <strain evidence="14 15">VU population</strain>
        <tissue evidence="14">Whole body</tissue>
    </source>
</reference>
<dbReference type="PANTHER" id="PTHR11808:SF15">
    <property type="entry name" value="CYSTATHIONINE GAMMA-LYASE"/>
    <property type="match status" value="1"/>
</dbReference>
<evidence type="ECO:0000256" key="11">
    <source>
        <dbReference type="ARBA" id="ARBA00093596"/>
    </source>
</evidence>
<dbReference type="GO" id="GO:0019346">
    <property type="term" value="P:transsulfuration"/>
    <property type="evidence" value="ECO:0007669"/>
    <property type="project" value="InterPro"/>
</dbReference>
<comment type="cofactor">
    <cofactor evidence="1 13">
        <name>pyridoxal 5'-phosphate</name>
        <dbReference type="ChEBI" id="CHEBI:597326"/>
    </cofactor>
</comment>
<dbReference type="CDD" id="cd00614">
    <property type="entry name" value="CGS_like"/>
    <property type="match status" value="1"/>
</dbReference>
<proteinExistence type="inferred from homology"/>
<evidence type="ECO:0000256" key="1">
    <source>
        <dbReference type="ARBA" id="ARBA00001933"/>
    </source>
</evidence>
<evidence type="ECO:0000256" key="4">
    <source>
        <dbReference type="ARBA" id="ARBA00012085"/>
    </source>
</evidence>
<evidence type="ECO:0000256" key="3">
    <source>
        <dbReference type="ARBA" id="ARBA00009077"/>
    </source>
</evidence>
<evidence type="ECO:0000256" key="6">
    <source>
        <dbReference type="ARBA" id="ARBA00023192"/>
    </source>
</evidence>
<comment type="pathway">
    <text evidence="2">Amino-acid biosynthesis; L-cysteine biosynthesis; L-cysteine from L-homocysteine and L-serine: step 2/2.</text>
</comment>
<organism evidence="14 15">
    <name type="scientific">Folsomia candida</name>
    <name type="common">Springtail</name>
    <dbReference type="NCBI Taxonomy" id="158441"/>
    <lineage>
        <taxon>Eukaryota</taxon>
        <taxon>Metazoa</taxon>
        <taxon>Ecdysozoa</taxon>
        <taxon>Arthropoda</taxon>
        <taxon>Hexapoda</taxon>
        <taxon>Collembola</taxon>
        <taxon>Entomobryomorpha</taxon>
        <taxon>Isotomoidea</taxon>
        <taxon>Isotomidae</taxon>
        <taxon>Proisotominae</taxon>
        <taxon>Folsomia</taxon>
    </lineage>
</organism>
<dbReference type="EMBL" id="LNIX01000009">
    <property type="protein sequence ID" value="OXA50226.1"/>
    <property type="molecule type" value="Genomic_DNA"/>
</dbReference>
<dbReference type="UniPathway" id="UPA00136">
    <property type="reaction ID" value="UER00202"/>
</dbReference>
<comment type="similarity">
    <text evidence="3 13">Belongs to the trans-sulfuration enzymes family.</text>
</comment>
<protein>
    <recommendedName>
        <fullName evidence="7">Gamma-cystathionase</fullName>
        <ecNumber evidence="11">2.5.1.160</ecNumber>
        <ecNumber evidence="4">4.4.1.1</ecNumber>
    </recommendedName>
</protein>
<dbReference type="FunFam" id="3.90.1150.10:FF:000033">
    <property type="entry name" value="Cystathionine gamma-synthase"/>
    <property type="match status" value="1"/>
</dbReference>
<dbReference type="Gene3D" id="3.40.640.10">
    <property type="entry name" value="Type I PLP-dependent aspartate aminotransferase-like (Major domain)"/>
    <property type="match status" value="1"/>
</dbReference>
<dbReference type="Pfam" id="PF01053">
    <property type="entry name" value="Cys_Met_Meta_PP"/>
    <property type="match status" value="1"/>
</dbReference>
<dbReference type="PIRSF" id="PIRSF001434">
    <property type="entry name" value="CGS"/>
    <property type="match status" value="1"/>
</dbReference>
<evidence type="ECO:0000256" key="8">
    <source>
        <dbReference type="ARBA" id="ARBA00060510"/>
    </source>
</evidence>
<keyword evidence="6" id="KW-0198">Cysteine biosynthesis</keyword>
<comment type="pathway">
    <text evidence="8">Amino-acid biosynthesis; L-methionine biosynthesis via de novo pathway; L-cystathionine from O-succinyl-L-homoserine: step 1/1.</text>
</comment>
<dbReference type="InterPro" id="IPR015424">
    <property type="entry name" value="PyrdxlP-dep_Trfase"/>
</dbReference>
<dbReference type="EC" id="4.4.1.1" evidence="4"/>
<dbReference type="Gene3D" id="3.90.1150.10">
    <property type="entry name" value="Aspartate Aminotransferase, domain 1"/>
    <property type="match status" value="1"/>
</dbReference>
<dbReference type="OMA" id="TTCVQGG"/>
<evidence type="ECO:0000256" key="7">
    <source>
        <dbReference type="ARBA" id="ARBA00029853"/>
    </source>
</evidence>
<feature type="modified residue" description="N6-(pyridoxal phosphate)lysine" evidence="12">
    <location>
        <position position="223"/>
    </location>
</feature>
<dbReference type="PANTHER" id="PTHR11808">
    <property type="entry name" value="TRANS-SULFURATION ENZYME FAMILY MEMBER"/>
    <property type="match status" value="1"/>
</dbReference>
<comment type="caution">
    <text evidence="14">The sequence shown here is derived from an EMBL/GenBank/DDBJ whole genome shotgun (WGS) entry which is preliminary data.</text>
</comment>
<gene>
    <name evidence="14" type="ORF">Fcan01_14686</name>
</gene>
<evidence type="ECO:0000313" key="14">
    <source>
        <dbReference type="EMBL" id="OXA50226.1"/>
    </source>
</evidence>
<dbReference type="GO" id="GO:0009086">
    <property type="term" value="P:methionine biosynthetic process"/>
    <property type="evidence" value="ECO:0007669"/>
    <property type="project" value="UniProtKB-ARBA"/>
</dbReference>
<dbReference type="EC" id="2.5.1.160" evidence="11"/>
<name>A0A226E181_FOLCA</name>